<keyword evidence="2" id="KW-1185">Reference proteome</keyword>
<evidence type="ECO:0000313" key="2">
    <source>
        <dbReference type="Proteomes" id="UP000008909"/>
    </source>
</evidence>
<evidence type="ECO:0000313" key="1">
    <source>
        <dbReference type="EMBL" id="GAA48387.1"/>
    </source>
</evidence>
<name>G7Y601_CLOSI</name>
<dbReference type="Proteomes" id="UP000008909">
    <property type="component" value="Unassembled WGS sequence"/>
</dbReference>
<dbReference type="AlphaFoldDB" id="G7Y601"/>
<sequence length="368" mass="41450">MHYPKNSIVKEVYQTRLHRRPLDTKRTSQPNKDLFKIRNALISAIDCARDTVIFEDEGEEPVLMTKLNTITACIFEVQSHASQPSFEPMNPSVYNMGNENTLPRQTTGLSSRTLKCSRLNAPYILTNDKTAFNNKTKFPIKGEATNAKTMYRKSSCALGWTCRFRTLSESDRVQLSNGNLAQSKAAYDIQAPLVHKLETYEIGGNILHRIRTLPSDRAFRAKGGLVYPSSALVSVGVSQSFILGPLLIYVKDLPDVHSRPYPLFEVTRKPRVPKPAPTNWLPKPHISGCCIDISLRICVHMSLRDQAKAFVDMAFAFSRRIGLIFFLIIRTDTQVLSGVHVRPLVQYANQIVYPGRKENSLIASNELL</sequence>
<dbReference type="EMBL" id="DF142886">
    <property type="protein sequence ID" value="GAA48387.1"/>
    <property type="molecule type" value="Genomic_DNA"/>
</dbReference>
<reference evidence="1" key="1">
    <citation type="journal article" date="2011" name="Genome Biol.">
        <title>The draft genome of the carcinogenic human liver fluke Clonorchis sinensis.</title>
        <authorList>
            <person name="Wang X."/>
            <person name="Chen W."/>
            <person name="Huang Y."/>
            <person name="Sun J."/>
            <person name="Men J."/>
            <person name="Liu H."/>
            <person name="Luo F."/>
            <person name="Guo L."/>
            <person name="Lv X."/>
            <person name="Deng C."/>
            <person name="Zhou C."/>
            <person name="Fan Y."/>
            <person name="Li X."/>
            <person name="Huang L."/>
            <person name="Hu Y."/>
            <person name="Liang C."/>
            <person name="Hu X."/>
            <person name="Xu J."/>
            <person name="Yu X."/>
        </authorList>
    </citation>
    <scope>NUCLEOTIDE SEQUENCE [LARGE SCALE GENOMIC DNA]</scope>
    <source>
        <strain evidence="1">Henan</strain>
    </source>
</reference>
<accession>G7Y601</accession>
<reference key="2">
    <citation type="submission" date="2011-10" db="EMBL/GenBank/DDBJ databases">
        <title>The genome and transcriptome sequence of Clonorchis sinensis provide insights into the carcinogenic liver fluke.</title>
        <authorList>
            <person name="Wang X."/>
            <person name="Huang Y."/>
            <person name="Chen W."/>
            <person name="Liu H."/>
            <person name="Guo L."/>
            <person name="Chen Y."/>
            <person name="Luo F."/>
            <person name="Zhou W."/>
            <person name="Sun J."/>
            <person name="Mao Q."/>
            <person name="Liang P."/>
            <person name="Zhou C."/>
            <person name="Tian Y."/>
            <person name="Men J."/>
            <person name="Lv X."/>
            <person name="Huang L."/>
            <person name="Zhou J."/>
            <person name="Hu Y."/>
            <person name="Li R."/>
            <person name="Zhang F."/>
            <person name="Lei H."/>
            <person name="Li X."/>
            <person name="Hu X."/>
            <person name="Liang C."/>
            <person name="Xu J."/>
            <person name="Wu Z."/>
            <person name="Yu X."/>
        </authorList>
    </citation>
    <scope>NUCLEOTIDE SEQUENCE</scope>
    <source>
        <strain>Henan</strain>
    </source>
</reference>
<protein>
    <submittedName>
        <fullName evidence="1">Uncharacterized protein</fullName>
    </submittedName>
</protein>
<proteinExistence type="predicted"/>
<organism evidence="1 2">
    <name type="scientific">Clonorchis sinensis</name>
    <name type="common">Chinese liver fluke</name>
    <dbReference type="NCBI Taxonomy" id="79923"/>
    <lineage>
        <taxon>Eukaryota</taxon>
        <taxon>Metazoa</taxon>
        <taxon>Spiralia</taxon>
        <taxon>Lophotrochozoa</taxon>
        <taxon>Platyhelminthes</taxon>
        <taxon>Trematoda</taxon>
        <taxon>Digenea</taxon>
        <taxon>Opisthorchiida</taxon>
        <taxon>Opisthorchiata</taxon>
        <taxon>Opisthorchiidae</taxon>
        <taxon>Clonorchis</taxon>
    </lineage>
</organism>
<gene>
    <name evidence="1" type="ORF">CLF_101543</name>
</gene>